<dbReference type="InterPro" id="IPR036259">
    <property type="entry name" value="MFS_trans_sf"/>
</dbReference>
<gene>
    <name evidence="9" type="ORF">BHF71_06580</name>
</gene>
<dbReference type="InterPro" id="IPR011701">
    <property type="entry name" value="MFS"/>
</dbReference>
<dbReference type="CDD" id="cd17341">
    <property type="entry name" value="MFS_NRT2_like"/>
    <property type="match status" value="1"/>
</dbReference>
<dbReference type="GO" id="GO:0005886">
    <property type="term" value="C:plasma membrane"/>
    <property type="evidence" value="ECO:0007669"/>
    <property type="project" value="UniProtKB-SubCell"/>
</dbReference>
<dbReference type="InterPro" id="IPR044772">
    <property type="entry name" value="NO3_transporter"/>
</dbReference>
<feature type="transmembrane region" description="Helical" evidence="8">
    <location>
        <begin position="63"/>
        <end position="81"/>
    </location>
</feature>
<dbReference type="Proteomes" id="UP000243739">
    <property type="component" value="Unassembled WGS sequence"/>
</dbReference>
<keyword evidence="8" id="KW-1003">Cell membrane</keyword>
<dbReference type="RefSeq" id="WP_069656081.1">
    <property type="nucleotide sequence ID" value="NZ_MIJF01000009.1"/>
</dbReference>
<feature type="transmembrane region" description="Helical" evidence="8">
    <location>
        <begin position="312"/>
        <end position="331"/>
    </location>
</feature>
<accession>A0A1D2YWN0</accession>
<feature type="transmembrane region" description="Helical" evidence="8">
    <location>
        <begin position="124"/>
        <end position="147"/>
    </location>
</feature>
<comment type="similarity">
    <text evidence="2 8">Belongs to the major facilitator superfamily. Nitrate/nitrite porter (TC 2.A.1.8) family.</text>
</comment>
<name>A0A1D2YWN0_9BACI</name>
<evidence type="ECO:0000256" key="4">
    <source>
        <dbReference type="ARBA" id="ARBA00022692"/>
    </source>
</evidence>
<dbReference type="PANTHER" id="PTHR23515">
    <property type="entry name" value="HIGH-AFFINITY NITRATE TRANSPORTER 2.3"/>
    <property type="match status" value="1"/>
</dbReference>
<feature type="transmembrane region" description="Helical" evidence="8">
    <location>
        <begin position="281"/>
        <end position="300"/>
    </location>
</feature>
<dbReference type="SUPFAM" id="SSF103473">
    <property type="entry name" value="MFS general substrate transporter"/>
    <property type="match status" value="1"/>
</dbReference>
<keyword evidence="7 8" id="KW-0472">Membrane</keyword>
<feature type="transmembrane region" description="Helical" evidence="8">
    <location>
        <begin position="247"/>
        <end position="269"/>
    </location>
</feature>
<evidence type="ECO:0000256" key="3">
    <source>
        <dbReference type="ARBA" id="ARBA00022448"/>
    </source>
</evidence>
<organism evidence="9 10">
    <name type="scientific">Vulcanibacillus modesticaldus</name>
    <dbReference type="NCBI Taxonomy" id="337097"/>
    <lineage>
        <taxon>Bacteria</taxon>
        <taxon>Bacillati</taxon>
        <taxon>Bacillota</taxon>
        <taxon>Bacilli</taxon>
        <taxon>Bacillales</taxon>
        <taxon>Bacillaceae</taxon>
        <taxon>Vulcanibacillus</taxon>
    </lineage>
</organism>
<feature type="transmembrane region" description="Helical" evidence="8">
    <location>
        <begin position="405"/>
        <end position="425"/>
    </location>
</feature>
<comment type="subcellular location">
    <subcellularLocation>
        <location evidence="1 8">Cell membrane</location>
        <topology evidence="1 8">Multi-pass membrane protein</topology>
    </subcellularLocation>
</comment>
<dbReference type="InterPro" id="IPR004737">
    <property type="entry name" value="NO3_transporter_NarK/NarU-like"/>
</dbReference>
<dbReference type="GO" id="GO:0015112">
    <property type="term" value="F:nitrate transmembrane transporter activity"/>
    <property type="evidence" value="ECO:0007669"/>
    <property type="project" value="UniProtKB-UniRule"/>
</dbReference>
<dbReference type="STRING" id="337097.BHF71_06580"/>
<keyword evidence="6 8" id="KW-0534">Nitrate assimilation</keyword>
<feature type="transmembrane region" description="Helical" evidence="8">
    <location>
        <begin position="27"/>
        <end position="51"/>
    </location>
</feature>
<evidence type="ECO:0000256" key="5">
    <source>
        <dbReference type="ARBA" id="ARBA00022989"/>
    </source>
</evidence>
<keyword evidence="5 8" id="KW-1133">Transmembrane helix</keyword>
<dbReference type="AlphaFoldDB" id="A0A1D2YWN0"/>
<reference evidence="9 10" key="1">
    <citation type="submission" date="2016-09" db="EMBL/GenBank/DDBJ databases">
        <title>Draft genome sequence for the type strain of Vulcanibacillus modesticaldus BR, a strictly anaerobic, moderately thermophilic, and nitrate-reducing bacterium from deep sea-hydrothermal vents of the Mid-Atlantic Ridge.</title>
        <authorList>
            <person name="Abin C.A."/>
            <person name="Hollibaugh J.T."/>
        </authorList>
    </citation>
    <scope>NUCLEOTIDE SEQUENCE [LARGE SCALE GENOMIC DNA]</scope>
    <source>
        <strain evidence="9 10">BR</strain>
    </source>
</reference>
<keyword evidence="4 8" id="KW-0812">Transmembrane</keyword>
<feature type="transmembrane region" description="Helical" evidence="8">
    <location>
        <begin position="337"/>
        <end position="361"/>
    </location>
</feature>
<sequence length="434" mass="47462">MATIKNWEPENEVFWETEGKKIASRNLWISIPALVLAFSVWQMWSILAVNLNNIGFNFTTDQLFLLAALPGLSGATLRIFYSFVIPIFGGRNWTVISTASLVIPAIWLGFAIQDPNTSFTTMAIIAILAGLGGGNFASSMSNIGFFYPKRLQGTALGLNGGLGNLGVSLAQFTIPVIISFGVFGAIAGGPQTWTDGTTTKQVYLQNGAFIWVIPIIITVIAAYFGMNNLATVKASVKDQLVIFKRKHMYLLTILYIMSFGSFIGFSAAFPLLIKNQFPDVNALQFAFLGPFIGALIRPVGGWVSDKLGGTRVTFWDNIVLIIASLGVLYFISIDNFVGYFAMFMLLFFATGIANGSVFRMIPSVFKDPTESSAIVGFSSAIAAYGAFLVPRIFGWSIKTTGSGNTAFYILIVYYLITLFITWFFYMRKNSGVKA</sequence>
<dbReference type="GO" id="GO:0015113">
    <property type="term" value="F:nitrite transmembrane transporter activity"/>
    <property type="evidence" value="ECO:0007669"/>
    <property type="project" value="InterPro"/>
</dbReference>
<keyword evidence="10" id="KW-1185">Reference proteome</keyword>
<evidence type="ECO:0000256" key="2">
    <source>
        <dbReference type="ARBA" id="ARBA00008432"/>
    </source>
</evidence>
<dbReference type="GO" id="GO:0042128">
    <property type="term" value="P:nitrate assimilation"/>
    <property type="evidence" value="ECO:0007669"/>
    <property type="project" value="UniProtKB-UniRule"/>
</dbReference>
<evidence type="ECO:0000256" key="7">
    <source>
        <dbReference type="ARBA" id="ARBA00023136"/>
    </source>
</evidence>
<dbReference type="NCBIfam" id="TIGR00886">
    <property type="entry name" value="2A0108"/>
    <property type="match status" value="1"/>
</dbReference>
<evidence type="ECO:0000313" key="9">
    <source>
        <dbReference type="EMBL" id="OEG00023.1"/>
    </source>
</evidence>
<feature type="transmembrane region" description="Helical" evidence="8">
    <location>
        <begin position="373"/>
        <end position="393"/>
    </location>
</feature>
<feature type="transmembrane region" description="Helical" evidence="8">
    <location>
        <begin position="167"/>
        <end position="188"/>
    </location>
</feature>
<proteinExistence type="inferred from homology"/>
<keyword evidence="3 8" id="KW-0813">Transport</keyword>
<dbReference type="EMBL" id="MIJF01000009">
    <property type="protein sequence ID" value="OEG00023.1"/>
    <property type="molecule type" value="Genomic_DNA"/>
</dbReference>
<dbReference type="Gene3D" id="1.20.1250.20">
    <property type="entry name" value="MFS general substrate transporter like domains"/>
    <property type="match status" value="1"/>
</dbReference>
<dbReference type="Pfam" id="PF07690">
    <property type="entry name" value="MFS_1"/>
    <property type="match status" value="1"/>
</dbReference>
<evidence type="ECO:0000256" key="1">
    <source>
        <dbReference type="ARBA" id="ARBA00004651"/>
    </source>
</evidence>
<dbReference type="OrthoDB" id="9773404at2"/>
<protein>
    <recommendedName>
        <fullName evidence="8">Nitrate/nitrite transporter</fullName>
    </recommendedName>
</protein>
<feature type="transmembrane region" description="Helical" evidence="8">
    <location>
        <begin position="208"/>
        <end position="226"/>
    </location>
</feature>
<feature type="transmembrane region" description="Helical" evidence="8">
    <location>
        <begin position="93"/>
        <end position="112"/>
    </location>
</feature>
<evidence type="ECO:0000256" key="6">
    <source>
        <dbReference type="ARBA" id="ARBA00023063"/>
    </source>
</evidence>
<evidence type="ECO:0000313" key="10">
    <source>
        <dbReference type="Proteomes" id="UP000243739"/>
    </source>
</evidence>
<evidence type="ECO:0000256" key="8">
    <source>
        <dbReference type="RuleBase" id="RU366033"/>
    </source>
</evidence>
<comment type="caution">
    <text evidence="9">The sequence shown here is derived from an EMBL/GenBank/DDBJ whole genome shotgun (WGS) entry which is preliminary data.</text>
</comment>